<dbReference type="RefSeq" id="WP_338251053.1">
    <property type="nucleotide sequence ID" value="NZ_AP028907.1"/>
</dbReference>
<name>A0ABM8IWU8_9CREN</name>
<protein>
    <submittedName>
        <fullName evidence="1">Uncharacterized protein</fullName>
    </submittedName>
</protein>
<gene>
    <name evidence="1" type="ORF">PABY_02010</name>
</gene>
<proteinExistence type="predicted"/>
<reference evidence="1 2" key="1">
    <citation type="submission" date="2023-09" db="EMBL/GenBank/DDBJ databases">
        <title>Pyrofollis japonicus gen. nov. sp. nov., a novel member of the family Pyrodictiaceae isolated from the Iheya North hydrothermal field.</title>
        <authorList>
            <person name="Miyazaki U."/>
            <person name="Sanari M."/>
            <person name="Tame A."/>
            <person name="Kitajima M."/>
            <person name="Okamoto A."/>
            <person name="Sawayama S."/>
            <person name="Miyazaki J."/>
            <person name="Takai K."/>
            <person name="Nakagawa S."/>
        </authorList>
    </citation>
    <scope>NUCLEOTIDE SEQUENCE [LARGE SCALE GENOMIC DNA]</scope>
    <source>
        <strain evidence="1 2">AV2</strain>
    </source>
</reference>
<dbReference type="GeneID" id="89288229"/>
<dbReference type="EMBL" id="AP028907">
    <property type="protein sequence ID" value="BES80634.1"/>
    <property type="molecule type" value="Genomic_DNA"/>
</dbReference>
<keyword evidence="2" id="KW-1185">Reference proteome</keyword>
<evidence type="ECO:0000313" key="1">
    <source>
        <dbReference type="EMBL" id="BES80634.1"/>
    </source>
</evidence>
<accession>A0ABM8IWU8</accession>
<organism evidence="1 2">
    <name type="scientific">Pyrodictium abyssi</name>
    <dbReference type="NCBI Taxonomy" id="54256"/>
    <lineage>
        <taxon>Archaea</taxon>
        <taxon>Thermoproteota</taxon>
        <taxon>Thermoprotei</taxon>
        <taxon>Desulfurococcales</taxon>
        <taxon>Pyrodictiaceae</taxon>
        <taxon>Pyrodictium</taxon>
    </lineage>
</organism>
<dbReference type="Proteomes" id="UP001341135">
    <property type="component" value="Chromosome"/>
</dbReference>
<sequence>MPARKRRERAEEEDPLDFDIEIDEDFDFEEDKDLFGAQRIAVKMLAMPKGKAVITLSELSDKEIRTLAMLKTIADTIPDPTLKRFIYNYLILKRAKKRSGVKEILSIVAGKAWRILQNVQLSRVKKVEEENW</sequence>
<evidence type="ECO:0000313" key="2">
    <source>
        <dbReference type="Proteomes" id="UP001341135"/>
    </source>
</evidence>